<keyword evidence="2" id="KW-0521">NADP</keyword>
<keyword evidence="3" id="KW-0560">Oxidoreductase</keyword>
<sequence length="87" mass="9991">MPPVQMLNCKKPIKVNKHFFQHGRVEPSSNEVELAVQWAIEAGYRHIDTAWAYKIEDQVGRGLANKFPDVPRNEIFVTTKVSDKNVQ</sequence>
<dbReference type="InterPro" id="IPR023210">
    <property type="entry name" value="NADP_OxRdtase_dom"/>
</dbReference>
<evidence type="ECO:0000256" key="1">
    <source>
        <dbReference type="ARBA" id="ARBA00007905"/>
    </source>
</evidence>
<evidence type="ECO:0000313" key="6">
    <source>
        <dbReference type="Proteomes" id="UP000053240"/>
    </source>
</evidence>
<feature type="domain" description="NADP-dependent oxidoreductase" evidence="4">
    <location>
        <begin position="26"/>
        <end position="81"/>
    </location>
</feature>
<dbReference type="PROSITE" id="PS00798">
    <property type="entry name" value="ALDOKETO_REDUCTASE_1"/>
    <property type="match status" value="1"/>
</dbReference>
<dbReference type="GO" id="GO:0016616">
    <property type="term" value="F:oxidoreductase activity, acting on the CH-OH group of donors, NAD or NADP as acceptor"/>
    <property type="evidence" value="ECO:0007669"/>
    <property type="project" value="UniProtKB-ARBA"/>
</dbReference>
<name>A0A0N0PFG1_PAPMA</name>
<comment type="caution">
    <text evidence="5">The sequence shown here is derived from an EMBL/GenBank/DDBJ whole genome shotgun (WGS) entry which is preliminary data.</text>
</comment>
<keyword evidence="6" id="KW-1185">Reference proteome</keyword>
<dbReference type="InParanoid" id="A0A0N0PFG1"/>
<protein>
    <submittedName>
        <fullName evidence="5">Probable reductase</fullName>
    </submittedName>
</protein>
<organism evidence="5 6">
    <name type="scientific">Papilio machaon</name>
    <name type="common">Old World swallowtail butterfly</name>
    <dbReference type="NCBI Taxonomy" id="76193"/>
    <lineage>
        <taxon>Eukaryota</taxon>
        <taxon>Metazoa</taxon>
        <taxon>Ecdysozoa</taxon>
        <taxon>Arthropoda</taxon>
        <taxon>Hexapoda</taxon>
        <taxon>Insecta</taxon>
        <taxon>Pterygota</taxon>
        <taxon>Neoptera</taxon>
        <taxon>Endopterygota</taxon>
        <taxon>Lepidoptera</taxon>
        <taxon>Glossata</taxon>
        <taxon>Ditrysia</taxon>
        <taxon>Papilionoidea</taxon>
        <taxon>Papilionidae</taxon>
        <taxon>Papilioninae</taxon>
        <taxon>Papilio</taxon>
    </lineage>
</organism>
<dbReference type="InterPro" id="IPR036812">
    <property type="entry name" value="NAD(P)_OxRdtase_dom_sf"/>
</dbReference>
<evidence type="ECO:0000256" key="2">
    <source>
        <dbReference type="ARBA" id="ARBA00022857"/>
    </source>
</evidence>
<evidence type="ECO:0000256" key="3">
    <source>
        <dbReference type="ARBA" id="ARBA00023002"/>
    </source>
</evidence>
<accession>A0A0N0PFG1</accession>
<dbReference type="InterPro" id="IPR020471">
    <property type="entry name" value="AKR"/>
</dbReference>
<comment type="similarity">
    <text evidence="1">Belongs to the aldo/keto reductase family.</text>
</comment>
<dbReference type="PANTHER" id="PTHR43827">
    <property type="entry name" value="2,5-DIKETO-D-GLUCONIC ACID REDUCTASE"/>
    <property type="match status" value="1"/>
</dbReference>
<dbReference type="InterPro" id="IPR018170">
    <property type="entry name" value="Aldo/ket_reductase_CS"/>
</dbReference>
<dbReference type="PANTHER" id="PTHR43827:SF3">
    <property type="entry name" value="NADP-DEPENDENT OXIDOREDUCTASE DOMAIN-CONTAINING PROTEIN"/>
    <property type="match status" value="1"/>
</dbReference>
<proteinExistence type="inferred from homology"/>
<dbReference type="SUPFAM" id="SSF51430">
    <property type="entry name" value="NAD(P)-linked oxidoreductase"/>
    <property type="match status" value="1"/>
</dbReference>
<dbReference type="Pfam" id="PF00248">
    <property type="entry name" value="Aldo_ket_red"/>
    <property type="match status" value="1"/>
</dbReference>
<gene>
    <name evidence="5" type="ORF">RR48_00327</name>
</gene>
<evidence type="ECO:0000259" key="4">
    <source>
        <dbReference type="Pfam" id="PF00248"/>
    </source>
</evidence>
<dbReference type="AlphaFoldDB" id="A0A0N0PFG1"/>
<reference evidence="5 6" key="1">
    <citation type="journal article" date="2015" name="Nat. Commun.">
        <title>Outbred genome sequencing and CRISPR/Cas9 gene editing in butterflies.</title>
        <authorList>
            <person name="Li X."/>
            <person name="Fan D."/>
            <person name="Zhang W."/>
            <person name="Liu G."/>
            <person name="Zhang L."/>
            <person name="Zhao L."/>
            <person name="Fang X."/>
            <person name="Chen L."/>
            <person name="Dong Y."/>
            <person name="Chen Y."/>
            <person name="Ding Y."/>
            <person name="Zhao R."/>
            <person name="Feng M."/>
            <person name="Zhu Y."/>
            <person name="Feng Y."/>
            <person name="Jiang X."/>
            <person name="Zhu D."/>
            <person name="Xiang H."/>
            <person name="Feng X."/>
            <person name="Li S."/>
            <person name="Wang J."/>
            <person name="Zhang G."/>
            <person name="Kronforst M.R."/>
            <person name="Wang W."/>
        </authorList>
    </citation>
    <scope>NUCLEOTIDE SEQUENCE [LARGE SCALE GENOMIC DNA]</scope>
    <source>
        <strain evidence="5">Ya'a_city_454_Pm</strain>
        <tissue evidence="5">Whole body</tissue>
    </source>
</reference>
<dbReference type="STRING" id="76193.A0A0N0PFG1"/>
<dbReference type="Gene3D" id="3.20.20.100">
    <property type="entry name" value="NADP-dependent oxidoreductase domain"/>
    <property type="match status" value="1"/>
</dbReference>
<dbReference type="EMBL" id="LADJ01000549">
    <property type="protein sequence ID" value="KPJ20842.1"/>
    <property type="molecule type" value="Genomic_DNA"/>
</dbReference>
<evidence type="ECO:0000313" key="5">
    <source>
        <dbReference type="EMBL" id="KPJ20842.1"/>
    </source>
</evidence>
<dbReference type="Proteomes" id="UP000053240">
    <property type="component" value="Unassembled WGS sequence"/>
</dbReference>